<evidence type="ECO:0000256" key="3">
    <source>
        <dbReference type="ARBA" id="ARBA00022692"/>
    </source>
</evidence>
<dbReference type="RefSeq" id="WP_033797484.1">
    <property type="nucleotide sequence ID" value="NZ_CM000743.1"/>
</dbReference>
<reference evidence="8 9" key="1">
    <citation type="submission" date="2017-09" db="EMBL/GenBank/DDBJ databases">
        <title>Large-scale bioinformatics analysis of Bacillus genomes uncovers conserved roles of natural products in bacterial physiology.</title>
        <authorList>
            <consortium name="Agbiome Team Llc"/>
            <person name="Bleich R.M."/>
            <person name="Grubbs K.J."/>
            <person name="Santa Maria K.C."/>
            <person name="Allen S.E."/>
            <person name="Farag S."/>
            <person name="Shank E.A."/>
            <person name="Bowers A."/>
        </authorList>
    </citation>
    <scope>NUCLEOTIDE SEQUENCE [LARGE SCALE GENOMIC DNA]</scope>
    <source>
        <strain evidence="8 9">AFS037265</strain>
    </source>
</reference>
<evidence type="ECO:0000313" key="9">
    <source>
        <dbReference type="Proteomes" id="UP000221918"/>
    </source>
</evidence>
<proteinExistence type="inferred from homology"/>
<dbReference type="PROSITE" id="PS01309">
    <property type="entry name" value="UPF0057"/>
    <property type="match status" value="1"/>
</dbReference>
<gene>
    <name evidence="8" type="ORF">COF81_29990</name>
    <name evidence="7" type="ORF">FOS08_27550</name>
</gene>
<reference evidence="7" key="2">
    <citation type="submission" date="2019-07" db="EMBL/GenBank/DDBJ databases">
        <title>Phylogenomic Reclassification of ATCC Bacillus Strains and Various Taxa within the Genus Bacillus.</title>
        <authorList>
            <person name="Riojas M.A."/>
            <person name="Frank A.M."/>
            <person name="Fenn S.L."/>
            <person name="King S.P."/>
            <person name="Brower S.M."/>
            <person name="Hazbon M.H."/>
        </authorList>
    </citation>
    <scope>NUCLEOTIDE SEQUENCE</scope>
    <source>
        <strain evidence="7">NR-12239</strain>
    </source>
</reference>
<dbReference type="Pfam" id="PF01679">
    <property type="entry name" value="Pmp3"/>
    <property type="match status" value="1"/>
</dbReference>
<comment type="caution">
    <text evidence="8">The sequence shown here is derived from an EMBL/GenBank/DDBJ whole genome shotgun (WGS) entry which is preliminary data.</text>
</comment>
<dbReference type="EMBL" id="NUTL01000225">
    <property type="protein sequence ID" value="PHE84599.1"/>
    <property type="molecule type" value="Genomic_DNA"/>
</dbReference>
<protein>
    <submittedName>
        <fullName evidence="8">YqaE/Pmp3 family membrane protein</fullName>
    </submittedName>
</protein>
<keyword evidence="4 6" id="KW-1133">Transmembrane helix</keyword>
<evidence type="ECO:0000313" key="8">
    <source>
        <dbReference type="EMBL" id="PHE84599.1"/>
    </source>
</evidence>
<accession>A0AAJ3R5D2</accession>
<dbReference type="AlphaFoldDB" id="A0AAJ3R5D2"/>
<evidence type="ECO:0000256" key="4">
    <source>
        <dbReference type="ARBA" id="ARBA00022989"/>
    </source>
</evidence>
<feature type="transmembrane region" description="Helical" evidence="6">
    <location>
        <begin position="27"/>
        <end position="46"/>
    </location>
</feature>
<keyword evidence="3 6" id="KW-0812">Transmembrane</keyword>
<dbReference type="Proteomes" id="UP001248134">
    <property type="component" value="Unassembled WGS sequence"/>
</dbReference>
<evidence type="ECO:0000256" key="5">
    <source>
        <dbReference type="ARBA" id="ARBA00023136"/>
    </source>
</evidence>
<dbReference type="EMBL" id="VLYX01000067">
    <property type="protein sequence ID" value="MDR4329462.1"/>
    <property type="molecule type" value="Genomic_DNA"/>
</dbReference>
<evidence type="ECO:0000256" key="1">
    <source>
        <dbReference type="ARBA" id="ARBA00004370"/>
    </source>
</evidence>
<comment type="subcellular location">
    <subcellularLocation>
        <location evidence="1">Membrane</location>
    </subcellularLocation>
</comment>
<comment type="similarity">
    <text evidence="2">Belongs to the UPF0057 (PMP3) family.</text>
</comment>
<name>A0AAJ3R5D2_9BACI</name>
<dbReference type="Proteomes" id="UP000221918">
    <property type="component" value="Unassembled WGS sequence"/>
</dbReference>
<dbReference type="GO" id="GO:0016020">
    <property type="term" value="C:membrane"/>
    <property type="evidence" value="ECO:0007669"/>
    <property type="project" value="UniProtKB-SubCell"/>
</dbReference>
<evidence type="ECO:0000313" key="7">
    <source>
        <dbReference type="EMBL" id="MDR4329462.1"/>
    </source>
</evidence>
<keyword evidence="5 6" id="KW-0472">Membrane</keyword>
<evidence type="ECO:0000256" key="6">
    <source>
        <dbReference type="SAM" id="Phobius"/>
    </source>
</evidence>
<evidence type="ECO:0000256" key="2">
    <source>
        <dbReference type="ARBA" id="ARBA00009530"/>
    </source>
</evidence>
<organism evidence="8 9">
    <name type="scientific">Bacillus pseudomycoides</name>
    <dbReference type="NCBI Taxonomy" id="64104"/>
    <lineage>
        <taxon>Bacteria</taxon>
        <taxon>Bacillati</taxon>
        <taxon>Bacillota</taxon>
        <taxon>Bacilli</taxon>
        <taxon>Bacillales</taxon>
        <taxon>Bacillaceae</taxon>
        <taxon>Bacillus</taxon>
        <taxon>Bacillus cereus group</taxon>
    </lineage>
</organism>
<dbReference type="InterPro" id="IPR000612">
    <property type="entry name" value="PMP3"/>
</dbReference>
<sequence length="70" mass="8166">MMYLLAILFPPLAVLLCEKPFQAIINFFLTLIVWVPGVIHAILVVNDKKADRRLEKQIRAYDKINNRNKD</sequence>